<sequence>MRYQDSQKSFMENLLNNIKMEVHDNLYLKEPFSSELGSSIVQEGAILICNLGMENFTFKKLAVHIGVTEAAVYRYFENKHMLLLYLTAWYWAWMEVNYVYATANLESSKARLSIAMKLMVNGPVFMKNAHIDPENLRSIVVNESLKGYLTKTVDVEHESGIFAQVYNFGERISELIYEINPTYPFPKTLAYTVIESSLLHAFNAKHLPGMTEKSLDSENRLVFFEDLILKAISND</sequence>
<keyword evidence="1" id="KW-0238">DNA-binding</keyword>
<dbReference type="Pfam" id="PF00440">
    <property type="entry name" value="TetR_N"/>
    <property type="match status" value="1"/>
</dbReference>
<evidence type="ECO:0000256" key="1">
    <source>
        <dbReference type="ARBA" id="ARBA00023125"/>
    </source>
</evidence>
<gene>
    <name evidence="3" type="ORF">SAMN04489724_1019</name>
</gene>
<protein>
    <submittedName>
        <fullName evidence="3">Regulatory protein, tetR family</fullName>
    </submittedName>
</protein>
<dbReference type="Proteomes" id="UP000199673">
    <property type="component" value="Unassembled WGS sequence"/>
</dbReference>
<feature type="domain" description="HTH tetR-type" evidence="2">
    <location>
        <begin position="52"/>
        <end position="85"/>
    </location>
</feature>
<dbReference type="RefSeq" id="WP_244545444.1">
    <property type="nucleotide sequence ID" value="NZ_FPBF01000001.1"/>
</dbReference>
<dbReference type="InterPro" id="IPR001647">
    <property type="entry name" value="HTH_TetR"/>
</dbReference>
<keyword evidence="4" id="KW-1185">Reference proteome</keyword>
<dbReference type="Gene3D" id="1.10.10.60">
    <property type="entry name" value="Homeodomain-like"/>
    <property type="match status" value="1"/>
</dbReference>
<dbReference type="STRING" id="305507.SAMN04489724_1019"/>
<evidence type="ECO:0000259" key="2">
    <source>
        <dbReference type="Pfam" id="PF00440"/>
    </source>
</evidence>
<organism evidence="3 4">
    <name type="scientific">Algoriphagus locisalis</name>
    <dbReference type="NCBI Taxonomy" id="305507"/>
    <lineage>
        <taxon>Bacteria</taxon>
        <taxon>Pseudomonadati</taxon>
        <taxon>Bacteroidota</taxon>
        <taxon>Cytophagia</taxon>
        <taxon>Cytophagales</taxon>
        <taxon>Cyclobacteriaceae</taxon>
        <taxon>Algoriphagus</taxon>
    </lineage>
</organism>
<evidence type="ECO:0000313" key="4">
    <source>
        <dbReference type="Proteomes" id="UP000199673"/>
    </source>
</evidence>
<dbReference type="GO" id="GO:0003677">
    <property type="term" value="F:DNA binding"/>
    <property type="evidence" value="ECO:0007669"/>
    <property type="project" value="UniProtKB-KW"/>
</dbReference>
<dbReference type="SUPFAM" id="SSF46689">
    <property type="entry name" value="Homeodomain-like"/>
    <property type="match status" value="1"/>
</dbReference>
<reference evidence="4" key="1">
    <citation type="submission" date="2016-10" db="EMBL/GenBank/DDBJ databases">
        <authorList>
            <person name="Varghese N."/>
            <person name="Submissions S."/>
        </authorList>
    </citation>
    <scope>NUCLEOTIDE SEQUENCE [LARGE SCALE GENOMIC DNA]</scope>
    <source>
        <strain evidence="4">DSM 23445</strain>
    </source>
</reference>
<proteinExistence type="predicted"/>
<name>A0A1I6YI46_9BACT</name>
<dbReference type="EMBL" id="FPBF01000001">
    <property type="protein sequence ID" value="SFT50062.1"/>
    <property type="molecule type" value="Genomic_DNA"/>
</dbReference>
<dbReference type="InterPro" id="IPR009057">
    <property type="entry name" value="Homeodomain-like_sf"/>
</dbReference>
<evidence type="ECO:0000313" key="3">
    <source>
        <dbReference type="EMBL" id="SFT50062.1"/>
    </source>
</evidence>
<accession>A0A1I6YI46</accession>
<dbReference type="AlphaFoldDB" id="A0A1I6YI46"/>